<keyword evidence="1" id="KW-1133">Transmembrane helix</keyword>
<feature type="transmembrane region" description="Helical" evidence="1">
    <location>
        <begin position="6"/>
        <end position="31"/>
    </location>
</feature>
<dbReference type="Gene3D" id="1.20.120.20">
    <property type="entry name" value="Apolipoprotein"/>
    <property type="match status" value="1"/>
</dbReference>
<evidence type="ECO:0008006" key="4">
    <source>
        <dbReference type="Google" id="ProtNLM"/>
    </source>
</evidence>
<comment type="caution">
    <text evidence="2">The sequence shown here is derived from an EMBL/GenBank/DDBJ whole genome shotgun (WGS) entry which is preliminary data.</text>
</comment>
<sequence>MSPEMIAIVLSAVGLVAATVASMFSGLTWVVRRIDALDTKLTDRIDAVDAKLTERIDTVDAKLTERIDTVETKLTARLDTVETRLTDRVDAVGNGLSEVKVSIARLEGPRPRLIVGR</sequence>
<dbReference type="EMBL" id="JAVDUM010000001">
    <property type="protein sequence ID" value="MDR6865629.1"/>
    <property type="molecule type" value="Genomic_DNA"/>
</dbReference>
<evidence type="ECO:0000256" key="1">
    <source>
        <dbReference type="SAM" id="Phobius"/>
    </source>
</evidence>
<protein>
    <recommendedName>
        <fullName evidence="4">DUF2746 domain-containing protein</fullName>
    </recommendedName>
</protein>
<keyword evidence="1" id="KW-0472">Membrane</keyword>
<evidence type="ECO:0000313" key="3">
    <source>
        <dbReference type="Proteomes" id="UP001259347"/>
    </source>
</evidence>
<dbReference type="RefSeq" id="WP_310016638.1">
    <property type="nucleotide sequence ID" value="NZ_JAVDUM010000001.1"/>
</dbReference>
<name>A0ABU1S7N6_9MICO</name>
<dbReference type="Proteomes" id="UP001259347">
    <property type="component" value="Unassembled WGS sequence"/>
</dbReference>
<proteinExistence type="predicted"/>
<keyword evidence="1" id="KW-0812">Transmembrane</keyword>
<gene>
    <name evidence="2" type="ORF">J2Y69_000211</name>
</gene>
<evidence type="ECO:0000313" key="2">
    <source>
        <dbReference type="EMBL" id="MDR6865629.1"/>
    </source>
</evidence>
<reference evidence="2 3" key="1">
    <citation type="submission" date="2023-07" db="EMBL/GenBank/DDBJ databases">
        <title>Sorghum-associated microbial communities from plants grown in Nebraska, USA.</title>
        <authorList>
            <person name="Schachtman D."/>
        </authorList>
    </citation>
    <scope>NUCLEOTIDE SEQUENCE [LARGE SCALE GENOMIC DNA]</scope>
    <source>
        <strain evidence="2 3">2980</strain>
    </source>
</reference>
<organism evidence="2 3">
    <name type="scientific">Microbacterium resistens</name>
    <dbReference type="NCBI Taxonomy" id="156977"/>
    <lineage>
        <taxon>Bacteria</taxon>
        <taxon>Bacillati</taxon>
        <taxon>Actinomycetota</taxon>
        <taxon>Actinomycetes</taxon>
        <taxon>Micrococcales</taxon>
        <taxon>Microbacteriaceae</taxon>
        <taxon>Microbacterium</taxon>
    </lineage>
</organism>
<dbReference type="SUPFAM" id="SSF47162">
    <property type="entry name" value="Apolipoprotein"/>
    <property type="match status" value="1"/>
</dbReference>
<keyword evidence="3" id="KW-1185">Reference proteome</keyword>
<accession>A0ABU1S7N6</accession>